<dbReference type="GO" id="GO:0006508">
    <property type="term" value="P:proteolysis"/>
    <property type="evidence" value="ECO:0007669"/>
    <property type="project" value="InterPro"/>
</dbReference>
<sequence length="322" mass="35072">MTNADRSLHIDILCAQLLRYYVFPDAAREIADVLRARLAEGRYAELDRDEDFAAAVTEDLQSVNGDKHLRLLHSVDPIPEQDAEEFFDLALYRAETQLGGHGFARVERLEGNVGYLDIRQMADPGIAGQAATAAMNLVAFNDALIVDVRRNGGGDPGMVALLCSYLFDEPTHLNDIYDRPGDSTAQFWTLPFVPGPRFGADKPVYVLTSGFTFSGAEEFAYDLQSRKRATVVGERTRGGAHPGVRYRVGAHLKSAVPCGRAINPVTGTNWEGTGIVPDIDLPAEHAFVHAYGLALRHVLELGEEGARRGVAAEAKEALGRLA</sequence>
<gene>
    <name evidence="2" type="ORF">Plo01_33110</name>
</gene>
<organism evidence="2 3">
    <name type="scientific">Planobispora longispora</name>
    <dbReference type="NCBI Taxonomy" id="28887"/>
    <lineage>
        <taxon>Bacteria</taxon>
        <taxon>Bacillati</taxon>
        <taxon>Actinomycetota</taxon>
        <taxon>Actinomycetes</taxon>
        <taxon>Streptosporangiales</taxon>
        <taxon>Streptosporangiaceae</taxon>
        <taxon>Planobispora</taxon>
    </lineage>
</organism>
<comment type="caution">
    <text evidence="2">The sequence shown here is derived from an EMBL/GenBank/DDBJ whole genome shotgun (WGS) entry which is preliminary data.</text>
</comment>
<evidence type="ECO:0000313" key="3">
    <source>
        <dbReference type="Proteomes" id="UP000616724"/>
    </source>
</evidence>
<reference evidence="2 3" key="1">
    <citation type="submission" date="2021-01" db="EMBL/GenBank/DDBJ databases">
        <title>Whole genome shotgun sequence of Planobispora longispora NBRC 13918.</title>
        <authorList>
            <person name="Komaki H."/>
            <person name="Tamura T."/>
        </authorList>
    </citation>
    <scope>NUCLEOTIDE SEQUENCE [LARGE SCALE GENOMIC DNA]</scope>
    <source>
        <strain evidence="2 3">NBRC 13918</strain>
    </source>
</reference>
<dbReference type="Pfam" id="PF03572">
    <property type="entry name" value="Peptidase_S41"/>
    <property type="match status" value="1"/>
</dbReference>
<dbReference type="PANTHER" id="PTHR11261:SF3">
    <property type="entry name" value="RETINOL-BINDING PROTEIN 3"/>
    <property type="match status" value="1"/>
</dbReference>
<dbReference type="InterPro" id="IPR029045">
    <property type="entry name" value="ClpP/crotonase-like_dom_sf"/>
</dbReference>
<dbReference type="Proteomes" id="UP000616724">
    <property type="component" value="Unassembled WGS sequence"/>
</dbReference>
<dbReference type="Gene3D" id="3.90.226.10">
    <property type="entry name" value="2-enoyl-CoA Hydratase, Chain A, domain 1"/>
    <property type="match status" value="1"/>
</dbReference>
<protein>
    <submittedName>
        <fullName evidence="2">Interphotoreceptor retinoid-binding protein</fullName>
    </submittedName>
</protein>
<evidence type="ECO:0000259" key="1">
    <source>
        <dbReference type="SMART" id="SM00245"/>
    </source>
</evidence>
<dbReference type="PANTHER" id="PTHR11261">
    <property type="entry name" value="INTERPHOTORECEPTOR RETINOID-BINDING PROTEIN"/>
    <property type="match status" value="1"/>
</dbReference>
<dbReference type="RefSeq" id="WP_239316465.1">
    <property type="nucleotide sequence ID" value="NZ_BOOH01000023.1"/>
</dbReference>
<dbReference type="InterPro" id="IPR005151">
    <property type="entry name" value="Tail-specific_protease"/>
</dbReference>
<accession>A0A8J3RJK8</accession>
<keyword evidence="3" id="KW-1185">Reference proteome</keyword>
<evidence type="ECO:0000313" key="2">
    <source>
        <dbReference type="EMBL" id="GIH76882.1"/>
    </source>
</evidence>
<dbReference type="GO" id="GO:0008236">
    <property type="term" value="F:serine-type peptidase activity"/>
    <property type="evidence" value="ECO:0007669"/>
    <property type="project" value="InterPro"/>
</dbReference>
<feature type="domain" description="Tail specific protease" evidence="1">
    <location>
        <begin position="84"/>
        <end position="282"/>
    </location>
</feature>
<dbReference type="SUPFAM" id="SSF52096">
    <property type="entry name" value="ClpP/crotonase"/>
    <property type="match status" value="1"/>
</dbReference>
<name>A0A8J3RJK8_9ACTN</name>
<dbReference type="AlphaFoldDB" id="A0A8J3RJK8"/>
<dbReference type="Gene3D" id="3.30.750.44">
    <property type="match status" value="1"/>
</dbReference>
<proteinExistence type="predicted"/>
<dbReference type="Pfam" id="PF11918">
    <property type="entry name" value="Peptidase_S41_N"/>
    <property type="match status" value="1"/>
</dbReference>
<dbReference type="EMBL" id="BOOH01000023">
    <property type="protein sequence ID" value="GIH76882.1"/>
    <property type="molecule type" value="Genomic_DNA"/>
</dbReference>
<dbReference type="SMART" id="SM00245">
    <property type="entry name" value="TSPc"/>
    <property type="match status" value="1"/>
</dbReference>
<dbReference type="CDD" id="cd07563">
    <property type="entry name" value="Peptidase_S41_IRBP"/>
    <property type="match status" value="1"/>
</dbReference>